<evidence type="ECO:0000313" key="2">
    <source>
        <dbReference type="Proteomes" id="UP000006069"/>
    </source>
</evidence>
<sequence>MQISTRFTLAVHSLLYIVRFSGDCRVTSKRVAASTGANPVVIRRLFCQLKDAGIIMVEPGVGGASVVKNYDEVTLLDVFRAVESTESNLFAFHDSPNSDCPIGGAIHKILDGELEAAQRALENRLRQTTLQDLLGRLPS</sequence>
<dbReference type="GO" id="GO:0003700">
    <property type="term" value="F:DNA-binding transcription factor activity"/>
    <property type="evidence" value="ECO:0007669"/>
    <property type="project" value="TreeGrafter"/>
</dbReference>
<dbReference type="PATRIC" id="fig|742818.3.peg.1916"/>
<dbReference type="PROSITE" id="PS51197">
    <property type="entry name" value="HTH_RRF2_2"/>
    <property type="match status" value="1"/>
</dbReference>
<dbReference type="Gene3D" id="1.10.10.10">
    <property type="entry name" value="Winged helix-like DNA-binding domain superfamily/Winged helix DNA-binding domain"/>
    <property type="match status" value="1"/>
</dbReference>
<proteinExistence type="predicted"/>
<protein>
    <recommendedName>
        <fullName evidence="3">Rrf2 family protein</fullName>
    </recommendedName>
</protein>
<dbReference type="SUPFAM" id="SSF46785">
    <property type="entry name" value="Winged helix' DNA-binding domain"/>
    <property type="match status" value="1"/>
</dbReference>
<evidence type="ECO:0008006" key="3">
    <source>
        <dbReference type="Google" id="ProtNLM"/>
    </source>
</evidence>
<dbReference type="GO" id="GO:0005829">
    <property type="term" value="C:cytosol"/>
    <property type="evidence" value="ECO:0007669"/>
    <property type="project" value="TreeGrafter"/>
</dbReference>
<dbReference type="PANTHER" id="PTHR33221">
    <property type="entry name" value="WINGED HELIX-TURN-HELIX TRANSCRIPTIONAL REGULATOR, RRF2 FAMILY"/>
    <property type="match status" value="1"/>
</dbReference>
<dbReference type="eggNOG" id="COG1959">
    <property type="taxonomic scope" value="Bacteria"/>
</dbReference>
<dbReference type="InterPro" id="IPR036390">
    <property type="entry name" value="WH_DNA-bd_sf"/>
</dbReference>
<comment type="caution">
    <text evidence="1">The sequence shown here is derived from an EMBL/GenBank/DDBJ whole genome shotgun (WGS) entry which is preliminary data.</text>
</comment>
<organism evidence="1 2">
    <name type="scientific">Slackia piriformis YIT 12062</name>
    <dbReference type="NCBI Taxonomy" id="742818"/>
    <lineage>
        <taxon>Bacteria</taxon>
        <taxon>Bacillati</taxon>
        <taxon>Actinomycetota</taxon>
        <taxon>Coriobacteriia</taxon>
        <taxon>Eggerthellales</taxon>
        <taxon>Eggerthellaceae</taxon>
        <taxon>Slackia</taxon>
    </lineage>
</organism>
<evidence type="ECO:0000313" key="1">
    <source>
        <dbReference type="EMBL" id="EJZ83294.1"/>
    </source>
</evidence>
<name>K0YUX3_9ACTN</name>
<dbReference type="HOGENOM" id="CLU_107144_4_2_11"/>
<gene>
    <name evidence="1" type="ORF">HMPREF9451_01813</name>
</gene>
<dbReference type="InterPro" id="IPR036388">
    <property type="entry name" value="WH-like_DNA-bd_sf"/>
</dbReference>
<dbReference type="AlphaFoldDB" id="K0YUX3"/>
<dbReference type="PANTHER" id="PTHR33221:SF15">
    <property type="entry name" value="HTH-TYPE TRANSCRIPTIONAL REGULATOR YWGB-RELATED"/>
    <property type="match status" value="1"/>
</dbReference>
<dbReference type="InParanoid" id="K0YUX3"/>
<keyword evidence="2" id="KW-1185">Reference proteome</keyword>
<dbReference type="Pfam" id="PF02082">
    <property type="entry name" value="Rrf2"/>
    <property type="match status" value="1"/>
</dbReference>
<accession>K0YUX3</accession>
<dbReference type="Proteomes" id="UP000006069">
    <property type="component" value="Unassembled WGS sequence"/>
</dbReference>
<dbReference type="RefSeq" id="WP_009139990.1">
    <property type="nucleotide sequence ID" value="NZ_JH815199.1"/>
</dbReference>
<dbReference type="InterPro" id="IPR000944">
    <property type="entry name" value="Tscrpt_reg_Rrf2"/>
</dbReference>
<dbReference type="OrthoDB" id="9808360at2"/>
<dbReference type="EMBL" id="ADMD01000009">
    <property type="protein sequence ID" value="EJZ83294.1"/>
    <property type="molecule type" value="Genomic_DNA"/>
</dbReference>
<reference evidence="1 2" key="1">
    <citation type="submission" date="2012-08" db="EMBL/GenBank/DDBJ databases">
        <title>The Genome Sequence of Slackia piriformis YIT 12062.</title>
        <authorList>
            <consortium name="The Broad Institute Genome Sequencing Platform"/>
            <person name="Earl A."/>
            <person name="Ward D."/>
            <person name="Feldgarden M."/>
            <person name="Gevers D."/>
            <person name="Morotomi M."/>
            <person name="Walker B."/>
            <person name="Young S.K."/>
            <person name="Zeng Q."/>
            <person name="Gargeya S."/>
            <person name="Fitzgerald M."/>
            <person name="Haas B."/>
            <person name="Abouelleil A."/>
            <person name="Alvarado L."/>
            <person name="Arachchi H.M."/>
            <person name="Berlin A.M."/>
            <person name="Chapman S.B."/>
            <person name="Goldberg J."/>
            <person name="Griggs A."/>
            <person name="Gujja S."/>
            <person name="Hansen M."/>
            <person name="Howarth C."/>
            <person name="Imamovic A."/>
            <person name="Larimer J."/>
            <person name="McCowen C."/>
            <person name="Montmayeur A."/>
            <person name="Murphy C."/>
            <person name="Neiman D."/>
            <person name="Pearson M."/>
            <person name="Priest M."/>
            <person name="Roberts A."/>
            <person name="Saif S."/>
            <person name="Shea T."/>
            <person name="Sisk P."/>
            <person name="Sykes S."/>
            <person name="Wortman J."/>
            <person name="Nusbaum C."/>
            <person name="Birren B."/>
        </authorList>
    </citation>
    <scope>NUCLEOTIDE SEQUENCE [LARGE SCALE GENOMIC DNA]</scope>
    <source>
        <strain evidence="1 2">YIT 12062</strain>
    </source>
</reference>